<evidence type="ECO:0000313" key="3">
    <source>
        <dbReference type="EMBL" id="SMC41352.1"/>
    </source>
</evidence>
<dbReference type="PANTHER" id="PTHR33055:SF15">
    <property type="entry name" value="TRANSPOSASE-RELATED"/>
    <property type="match status" value="1"/>
</dbReference>
<dbReference type="InterPro" id="IPR003346">
    <property type="entry name" value="Transposase_20"/>
</dbReference>
<organism evidence="3 4">
    <name type="scientific">Sporomusa malonica</name>
    <dbReference type="NCBI Taxonomy" id="112901"/>
    <lineage>
        <taxon>Bacteria</taxon>
        <taxon>Bacillati</taxon>
        <taxon>Bacillota</taxon>
        <taxon>Negativicutes</taxon>
        <taxon>Selenomonadales</taxon>
        <taxon>Sporomusaceae</taxon>
        <taxon>Sporomusa</taxon>
    </lineage>
</organism>
<dbReference type="Pfam" id="PF01548">
    <property type="entry name" value="DEDD_Tnp_IS110"/>
    <property type="match status" value="1"/>
</dbReference>
<dbReference type="Proteomes" id="UP000192738">
    <property type="component" value="Unassembled WGS sequence"/>
</dbReference>
<name>A0A1W1YZ41_9FIRM</name>
<reference evidence="3 4" key="1">
    <citation type="submission" date="2017-04" db="EMBL/GenBank/DDBJ databases">
        <authorList>
            <person name="Afonso C.L."/>
            <person name="Miller P.J."/>
            <person name="Scott M.A."/>
            <person name="Spackman E."/>
            <person name="Goraichik I."/>
            <person name="Dimitrov K.M."/>
            <person name="Suarez D.L."/>
            <person name="Swayne D.E."/>
        </authorList>
    </citation>
    <scope>NUCLEOTIDE SEQUENCE [LARGE SCALE GENOMIC DNA]</scope>
    <source>
        <strain evidence="3 4">DSM 5090</strain>
    </source>
</reference>
<dbReference type="GO" id="GO:0006313">
    <property type="term" value="P:DNA transposition"/>
    <property type="evidence" value="ECO:0007669"/>
    <property type="project" value="InterPro"/>
</dbReference>
<accession>A0A1W1YZ41</accession>
<dbReference type="InterPro" id="IPR002525">
    <property type="entry name" value="Transp_IS110-like_N"/>
</dbReference>
<dbReference type="OrthoDB" id="9790935at2"/>
<dbReference type="STRING" id="112901.SAMN04488500_102319"/>
<dbReference type="InterPro" id="IPR047650">
    <property type="entry name" value="Transpos_IS110"/>
</dbReference>
<evidence type="ECO:0000259" key="2">
    <source>
        <dbReference type="Pfam" id="PF02371"/>
    </source>
</evidence>
<keyword evidence="4" id="KW-1185">Reference proteome</keyword>
<gene>
    <name evidence="3" type="ORF">SAMN04488500_102319</name>
</gene>
<evidence type="ECO:0000259" key="1">
    <source>
        <dbReference type="Pfam" id="PF01548"/>
    </source>
</evidence>
<dbReference type="PANTHER" id="PTHR33055">
    <property type="entry name" value="TRANSPOSASE FOR INSERTION SEQUENCE ELEMENT IS1111A"/>
    <property type="match status" value="1"/>
</dbReference>
<sequence>MLISRPAIGIDVAKDFCVYAAVSPNGTILLNPFKALNTKKGLSFALGEIKKVEDAFGSKPAIVLESTGHFSQRIVHFFLKQELDVFLINPLISHSIKNSSVRKVKTDQVDAVDLAKLFFTQDLHNTYMPSEVLANLKTLSRTRFQLVEQRAGILNQLIAAIEQVAPLFPKVFEPSSLTALTLLTQFPAPAEWSKTSNHKAIIEMLETLPRRGKDYAHKKYEALLDCAKDAEFTGIQMSANFSVIQIYASNIRFMDAQIKAIDGEINKWAEQLPEIALLKSIPGIGETLAPLIVGEVGDIMRFTNAKQLVAYCGIDPSVRQSGKFVGTRNKVTKRGSPFLRRALYVAATTAIRKSPNGSLVNSVIYEYYKKKIESKPKKQALGAVMNKLLRIIFSVLKNKQPFCLITPEQQVALYQASRKKAA</sequence>
<dbReference type="GO" id="GO:0003677">
    <property type="term" value="F:DNA binding"/>
    <property type="evidence" value="ECO:0007669"/>
    <property type="project" value="InterPro"/>
</dbReference>
<dbReference type="NCBIfam" id="NF033542">
    <property type="entry name" value="transpos_IS110"/>
    <property type="match status" value="1"/>
</dbReference>
<dbReference type="GO" id="GO:0004803">
    <property type="term" value="F:transposase activity"/>
    <property type="evidence" value="ECO:0007669"/>
    <property type="project" value="InterPro"/>
</dbReference>
<feature type="domain" description="Transposase IS110-like N-terminal" evidence="1">
    <location>
        <begin position="8"/>
        <end position="166"/>
    </location>
</feature>
<dbReference type="RefSeq" id="WP_084574286.1">
    <property type="nucleotide sequence ID" value="NZ_CP155572.1"/>
</dbReference>
<dbReference type="AlphaFoldDB" id="A0A1W1YZ41"/>
<evidence type="ECO:0000313" key="4">
    <source>
        <dbReference type="Proteomes" id="UP000192738"/>
    </source>
</evidence>
<proteinExistence type="predicted"/>
<protein>
    <submittedName>
        <fullName evidence="3">Transposase</fullName>
    </submittedName>
</protein>
<feature type="domain" description="Transposase IS116/IS110/IS902 C-terminal" evidence="2">
    <location>
        <begin position="276"/>
        <end position="356"/>
    </location>
</feature>
<dbReference type="EMBL" id="FWXI01000002">
    <property type="protein sequence ID" value="SMC41352.1"/>
    <property type="molecule type" value="Genomic_DNA"/>
</dbReference>
<dbReference type="Pfam" id="PF02371">
    <property type="entry name" value="Transposase_20"/>
    <property type="match status" value="1"/>
</dbReference>